<dbReference type="PANTHER" id="PTHR10751">
    <property type="entry name" value="GUANYLATE BINDING PROTEIN"/>
    <property type="match status" value="1"/>
</dbReference>
<dbReference type="InterPro" id="IPR030386">
    <property type="entry name" value="G_GB1_RHD3_dom"/>
</dbReference>
<reference evidence="8 9" key="1">
    <citation type="submission" date="2016-11" db="EMBL/GenBank/DDBJ databases">
        <title>The macronuclear genome of Stentor coeruleus: a giant cell with tiny introns.</title>
        <authorList>
            <person name="Slabodnick M."/>
            <person name="Ruby J.G."/>
            <person name="Reiff S.B."/>
            <person name="Swart E.C."/>
            <person name="Gosai S."/>
            <person name="Prabakaran S."/>
            <person name="Witkowska E."/>
            <person name="Larue G.E."/>
            <person name="Fisher S."/>
            <person name="Freeman R.M."/>
            <person name="Gunawardena J."/>
            <person name="Chu W."/>
            <person name="Stover N.A."/>
            <person name="Gregory B.D."/>
            <person name="Nowacki M."/>
            <person name="Derisi J."/>
            <person name="Roy S.W."/>
            <person name="Marshall W.F."/>
            <person name="Sood P."/>
        </authorList>
    </citation>
    <scope>NUCLEOTIDE SEQUENCE [LARGE SCALE GENOMIC DNA]</scope>
    <source>
        <strain evidence="8">WM001</strain>
    </source>
</reference>
<dbReference type="Gene3D" id="1.20.5.1160">
    <property type="entry name" value="Vasodilator-stimulated phosphoprotein"/>
    <property type="match status" value="1"/>
</dbReference>
<comment type="similarity">
    <text evidence="4">Belongs to the TRAFAC class dynamin-like GTPase superfamily. GB1/RHD3 GTPase family.</text>
</comment>
<dbReference type="FunFam" id="3.40.50.300:FF:001470">
    <property type="entry name" value="Interferon-induced guanylate-binding protein 1"/>
    <property type="match status" value="1"/>
</dbReference>
<dbReference type="InterPro" id="IPR015894">
    <property type="entry name" value="Guanylate-bd_N"/>
</dbReference>
<keyword evidence="5" id="KW-0175">Coiled coil</keyword>
<dbReference type="OrthoDB" id="312156at2759"/>
<dbReference type="GO" id="GO:0003924">
    <property type="term" value="F:GTPase activity"/>
    <property type="evidence" value="ECO:0007669"/>
    <property type="project" value="InterPro"/>
</dbReference>
<dbReference type="Gene3D" id="3.40.50.300">
    <property type="entry name" value="P-loop containing nucleotide triphosphate hydrolases"/>
    <property type="match status" value="1"/>
</dbReference>
<keyword evidence="9" id="KW-1185">Reference proteome</keyword>
<evidence type="ECO:0000313" key="8">
    <source>
        <dbReference type="EMBL" id="OMJ87774.1"/>
    </source>
</evidence>
<keyword evidence="2" id="KW-0378">Hydrolase</keyword>
<comment type="caution">
    <text evidence="8">The sequence shown here is derived from an EMBL/GenBank/DDBJ whole genome shotgun (WGS) entry which is preliminary data.</text>
</comment>
<organism evidence="8 9">
    <name type="scientific">Stentor coeruleus</name>
    <dbReference type="NCBI Taxonomy" id="5963"/>
    <lineage>
        <taxon>Eukaryota</taxon>
        <taxon>Sar</taxon>
        <taxon>Alveolata</taxon>
        <taxon>Ciliophora</taxon>
        <taxon>Postciliodesmatophora</taxon>
        <taxon>Heterotrichea</taxon>
        <taxon>Heterotrichida</taxon>
        <taxon>Stentoridae</taxon>
        <taxon>Stentor</taxon>
    </lineage>
</organism>
<keyword evidence="1" id="KW-0547">Nucleotide-binding</keyword>
<accession>A0A1R2CFI6</accession>
<feature type="domain" description="GB1/RHD3-type G" evidence="7">
    <location>
        <begin position="53"/>
        <end position="300"/>
    </location>
</feature>
<feature type="compositionally biased region" description="Polar residues" evidence="6">
    <location>
        <begin position="1592"/>
        <end position="1602"/>
    </location>
</feature>
<feature type="region of interest" description="Disordered" evidence="6">
    <location>
        <begin position="800"/>
        <end position="825"/>
    </location>
</feature>
<feature type="region of interest" description="Disordered" evidence="6">
    <location>
        <begin position="1"/>
        <end position="20"/>
    </location>
</feature>
<gene>
    <name evidence="8" type="ORF">SteCoe_10416</name>
</gene>
<feature type="region of interest" description="Disordered" evidence="6">
    <location>
        <begin position="1586"/>
        <end position="1640"/>
    </location>
</feature>
<evidence type="ECO:0000256" key="2">
    <source>
        <dbReference type="ARBA" id="ARBA00022801"/>
    </source>
</evidence>
<evidence type="ECO:0000313" key="9">
    <source>
        <dbReference type="Proteomes" id="UP000187209"/>
    </source>
</evidence>
<dbReference type="GO" id="GO:0005525">
    <property type="term" value="F:GTP binding"/>
    <property type="evidence" value="ECO:0007669"/>
    <property type="project" value="UniProtKB-KW"/>
</dbReference>
<dbReference type="EMBL" id="MPUH01000168">
    <property type="protein sequence ID" value="OMJ87774.1"/>
    <property type="molecule type" value="Genomic_DNA"/>
</dbReference>
<feature type="compositionally biased region" description="Polar residues" evidence="6">
    <location>
        <begin position="811"/>
        <end position="824"/>
    </location>
</feature>
<feature type="region of interest" description="Disordered" evidence="6">
    <location>
        <begin position="1543"/>
        <end position="1563"/>
    </location>
</feature>
<dbReference type="InterPro" id="IPR003191">
    <property type="entry name" value="Guanylate-bd/ATL_C"/>
</dbReference>
<feature type="compositionally biased region" description="Basic and acidic residues" evidence="6">
    <location>
        <begin position="1622"/>
        <end position="1640"/>
    </location>
</feature>
<dbReference type="CDD" id="cd01851">
    <property type="entry name" value="GBP"/>
    <property type="match status" value="1"/>
</dbReference>
<evidence type="ECO:0000259" key="7">
    <source>
        <dbReference type="PROSITE" id="PS51715"/>
    </source>
</evidence>
<sequence>MSVSKKDADSPDRVSSSQTMRSEFKEAPIPLITQEGSKYTVHEEGLQFLRSIEAPIAVVGVAGLYRTGKSYLLNRIILNRKTGFGVGPTVNPCTKGIWIWGKPIPGTNNEGEKCNVVVLDSEGIGALDQDSDHDTRIFAMAVLISSYFIYNSVGSIDETALQNLSLVVNLTKHIHIKSQQHEVDSADYAMYFPSFLWVVRDFALKLVDSEGESITPKEYLEKALLPQKGFSDSVEDKNRIRRLLKEFFKDRDCCTLVRPTIKEDQLQRLEEMEFEDLRLEFVEQVVQLRKKILGKLKVKNLNNKPLNGNMLATLVESYINAINKGAVPTIENAWTYICKTECNRALQEALNLYEANIEEALSSKFPLDEDELKSIHKEAKAASELIFEKKSIGEDKEAFKKELIEKLKFKYSGIKADNSLECQRQCVEFINENYQSIDQKLKNGEFKGFIEYEKELRAFVKYFDEHGPEGPQRREIILEFCQNKLAVTGEYFIKFISNEAETKDLITSQKVTQLEIEVRESKEDLIRERSDWQRRITVSESERTELAAKEQSLREQLMVLKQEKEKVETDLRSTIKNARSENTQQLEQANSKVWEFEEKMKEMERSMLQQASEYKEERALVEQKLKYLENNLEESRKREKEALNEFKSSKKDHSSTIKEIQSRFEAQIKTCNSRLDAELERVADLERQLEDKENIHDRDKSKWEEQEIRYKSMVDDYTQQVDSYKQKIERKDNDHKKKLTEITKDFEGQISKLKKRVDELEKKLKDTEEILKTSQANWAKESAILSQKLEFAEQELEETKRNLDEQKKQHSSMLNNLKSSNPGNSEDVEAMIQRLRSQYVEDMKKLELESENTKTKLTQQLEGLRQKNSDLELKYKLDQSDWTEKSRKYEEDLTSAIEEKTRITEQLNEYTVNFTQKAQENEMKLKKRVQMLESQLEDTKIKMNEELQAANSRAETSYIQLKEFYEQEKARMETRMADEKSRAEKKYTSICEEYEDKIRIDAENYEDEIMAKDDELREQEAYYSEEVGSLKHQAGLSSQKIETLEKYLKETKEQLETAQKNHTIYIEQLQERLNSEKTVLLEKIEKLANESSTKDRELTSLGYRKEQLESQLASKEAELEDFKEQYDKEKTVLNSRLETAKQNYQKINDEYTLKKSDFKREIALAQQEIEFKTKRVEDLEKSLQDSEERYNEALKSLKDQSGQELSETIAKLTQAKESLESKLEQKRRAMKELESSSAKQINSLEKERAVLAEKLSNMEAKKADMEHRLKQDIENLMQQLKDKKDIDNTDKMNIQLENERLKTLMQESEKELTEKTAAYDRERMLWENKFNFLMQQREQAKNDLTDAQKKFEIHLENVQKRLISEKEKLEGATNSLIASMEARYTGQIKDMQESHQVQVTELTERLRSTEKDLRNNREQLELERRGRNMDSGTLEKRVQDLIENEAKLIAEIEKVKKDRDRKIDEFQETFITEKEQLKSKLIEYEKRAKEAEHMRSQLFLENEKERAKWNSERDHLISKHNEDQDMLERLEKRKEALLRENEKLRNEKGSRRTPGANYIRRPEGTQGYKQAGTMLNTSGMSFEEYSKEGDTKNMSGRFTPTGSFGDVSPMPSGRRGVSPSIAHERNKSGGTFKFDKKPDS</sequence>
<dbReference type="SUPFAM" id="SSF52540">
    <property type="entry name" value="P-loop containing nucleoside triphosphate hydrolases"/>
    <property type="match status" value="1"/>
</dbReference>
<feature type="coiled-coil region" evidence="5">
    <location>
        <begin position="915"/>
        <end position="1375"/>
    </location>
</feature>
<dbReference type="SUPFAM" id="SSF48340">
    <property type="entry name" value="Interferon-induced guanylate-binding protein 1 (GBP1), C-terminal domain"/>
    <property type="match status" value="1"/>
</dbReference>
<name>A0A1R2CFI6_9CILI</name>
<proteinExistence type="inferred from homology"/>
<dbReference type="Proteomes" id="UP000187209">
    <property type="component" value="Unassembled WGS sequence"/>
</dbReference>
<dbReference type="InterPro" id="IPR027417">
    <property type="entry name" value="P-loop_NTPase"/>
</dbReference>
<feature type="compositionally biased region" description="Basic and acidic residues" evidence="6">
    <location>
        <begin position="1"/>
        <end position="12"/>
    </location>
</feature>
<evidence type="ECO:0000256" key="1">
    <source>
        <dbReference type="ARBA" id="ARBA00022741"/>
    </source>
</evidence>
<evidence type="ECO:0000256" key="3">
    <source>
        <dbReference type="ARBA" id="ARBA00023134"/>
    </source>
</evidence>
<dbReference type="Pfam" id="PF02841">
    <property type="entry name" value="GBP_C"/>
    <property type="match status" value="1"/>
</dbReference>
<dbReference type="PROSITE" id="PS51715">
    <property type="entry name" value="G_GB1_RHD3"/>
    <property type="match status" value="1"/>
</dbReference>
<keyword evidence="3" id="KW-0342">GTP-binding</keyword>
<evidence type="ECO:0000256" key="6">
    <source>
        <dbReference type="SAM" id="MobiDB-lite"/>
    </source>
</evidence>
<dbReference type="Pfam" id="PF02263">
    <property type="entry name" value="GBP"/>
    <property type="match status" value="1"/>
</dbReference>
<protein>
    <recommendedName>
        <fullName evidence="7">GB1/RHD3-type G domain-containing protein</fullName>
    </recommendedName>
</protein>
<dbReference type="Gene3D" id="1.20.1000.10">
    <property type="entry name" value="Guanylate-binding protein, C-terminal domain"/>
    <property type="match status" value="1"/>
</dbReference>
<evidence type="ECO:0000256" key="5">
    <source>
        <dbReference type="SAM" id="Coils"/>
    </source>
</evidence>
<dbReference type="InterPro" id="IPR036543">
    <property type="entry name" value="Guanylate-bd_C_sf"/>
</dbReference>
<evidence type="ECO:0000256" key="4">
    <source>
        <dbReference type="PROSITE-ProRule" id="PRU01052"/>
    </source>
</evidence>